<dbReference type="EMBL" id="JBHSBW010000016">
    <property type="protein sequence ID" value="MFC4213192.1"/>
    <property type="molecule type" value="Genomic_DNA"/>
</dbReference>
<dbReference type="PROSITE" id="PS51257">
    <property type="entry name" value="PROKAR_LIPOPROTEIN"/>
    <property type="match status" value="1"/>
</dbReference>
<accession>A0ABV8PFT9</accession>
<sequence>MRYLPLIFLIAILFGCSKQSENGKIVELYVDHYEQAGKQMIYSLPEKSPITTYLEGFNERELGYTYKVKAQIYKPEVAPQDGPDRWYVFMKVISKEIFSSTEPFEISLKTSSLFATPLAIRLQNQIFYYGNYILTPENDAVRKQLEEVIALKNKLDTDAKYAATVLINATVVHDPNNRRNGYLVKSVKIQ</sequence>
<keyword evidence="2" id="KW-1185">Reference proteome</keyword>
<evidence type="ECO:0000313" key="1">
    <source>
        <dbReference type="EMBL" id="MFC4213192.1"/>
    </source>
</evidence>
<proteinExistence type="predicted"/>
<comment type="caution">
    <text evidence="1">The sequence shown here is derived from an EMBL/GenBank/DDBJ whole genome shotgun (WGS) entry which is preliminary data.</text>
</comment>
<protein>
    <recommendedName>
        <fullName evidence="3">DUF4377 domain-containing protein</fullName>
    </recommendedName>
</protein>
<dbReference type="Proteomes" id="UP001595789">
    <property type="component" value="Unassembled WGS sequence"/>
</dbReference>
<reference evidence="2" key="1">
    <citation type="journal article" date="2019" name="Int. J. Syst. Evol. Microbiol.">
        <title>The Global Catalogue of Microorganisms (GCM) 10K type strain sequencing project: providing services to taxonomists for standard genome sequencing and annotation.</title>
        <authorList>
            <consortium name="The Broad Institute Genomics Platform"/>
            <consortium name="The Broad Institute Genome Sequencing Center for Infectious Disease"/>
            <person name="Wu L."/>
            <person name="Ma J."/>
        </authorList>
    </citation>
    <scope>NUCLEOTIDE SEQUENCE [LARGE SCALE GENOMIC DNA]</scope>
    <source>
        <strain evidence="2">CCM 8691</strain>
    </source>
</reference>
<gene>
    <name evidence="1" type="ORF">ACFOWA_18510</name>
</gene>
<dbReference type="RefSeq" id="WP_378988125.1">
    <property type="nucleotide sequence ID" value="NZ_JBHSBW010000016.1"/>
</dbReference>
<evidence type="ECO:0000313" key="2">
    <source>
        <dbReference type="Proteomes" id="UP001595789"/>
    </source>
</evidence>
<name>A0ABV8PFT9_9SPHI</name>
<organism evidence="1 2">
    <name type="scientific">Pedobacter lithocola</name>
    <dbReference type="NCBI Taxonomy" id="1908239"/>
    <lineage>
        <taxon>Bacteria</taxon>
        <taxon>Pseudomonadati</taxon>
        <taxon>Bacteroidota</taxon>
        <taxon>Sphingobacteriia</taxon>
        <taxon>Sphingobacteriales</taxon>
        <taxon>Sphingobacteriaceae</taxon>
        <taxon>Pedobacter</taxon>
    </lineage>
</organism>
<evidence type="ECO:0008006" key="3">
    <source>
        <dbReference type="Google" id="ProtNLM"/>
    </source>
</evidence>